<dbReference type="SMART" id="SM00394">
    <property type="entry name" value="RIIa"/>
    <property type="match status" value="1"/>
</dbReference>
<feature type="region of interest" description="Disordered" evidence="1">
    <location>
        <begin position="331"/>
        <end position="443"/>
    </location>
</feature>
<dbReference type="OrthoDB" id="6161835at2759"/>
<dbReference type="Pfam" id="PF00612">
    <property type="entry name" value="IQ"/>
    <property type="match status" value="2"/>
</dbReference>
<feature type="domain" description="RIIa" evidence="2">
    <location>
        <begin position="17"/>
        <end position="54"/>
    </location>
</feature>
<protein>
    <submittedName>
        <fullName evidence="3">(African queen) hypothetical protein</fullName>
    </submittedName>
</protein>
<evidence type="ECO:0000259" key="2">
    <source>
        <dbReference type="SMART" id="SM00394"/>
    </source>
</evidence>
<reference evidence="3" key="1">
    <citation type="submission" date="2021-09" db="EMBL/GenBank/DDBJ databases">
        <authorList>
            <person name="Martin H S."/>
        </authorList>
    </citation>
    <scope>NUCLEOTIDE SEQUENCE</scope>
</reference>
<dbReference type="PROSITE" id="PS50096">
    <property type="entry name" value="IQ"/>
    <property type="match status" value="1"/>
</dbReference>
<feature type="region of interest" description="Disordered" evidence="1">
    <location>
        <begin position="626"/>
        <end position="645"/>
    </location>
</feature>
<feature type="compositionally biased region" description="Basic and acidic residues" evidence="1">
    <location>
        <begin position="703"/>
        <end position="718"/>
    </location>
</feature>
<name>A0A8J2QUG9_9NEOP</name>
<evidence type="ECO:0000313" key="4">
    <source>
        <dbReference type="Proteomes" id="UP000789524"/>
    </source>
</evidence>
<comment type="caution">
    <text evidence="3">The sequence shown here is derived from an EMBL/GenBank/DDBJ whole genome shotgun (WGS) entry which is preliminary data.</text>
</comment>
<dbReference type="InterPro" id="IPR003117">
    <property type="entry name" value="cAMP_dep_PK_reg_su_I/II_a/b"/>
</dbReference>
<organism evidence="3 4">
    <name type="scientific">Danaus chrysippus</name>
    <name type="common">African queen</name>
    <dbReference type="NCBI Taxonomy" id="151541"/>
    <lineage>
        <taxon>Eukaryota</taxon>
        <taxon>Metazoa</taxon>
        <taxon>Ecdysozoa</taxon>
        <taxon>Arthropoda</taxon>
        <taxon>Hexapoda</taxon>
        <taxon>Insecta</taxon>
        <taxon>Pterygota</taxon>
        <taxon>Neoptera</taxon>
        <taxon>Endopterygota</taxon>
        <taxon>Lepidoptera</taxon>
        <taxon>Glossata</taxon>
        <taxon>Ditrysia</taxon>
        <taxon>Papilionoidea</taxon>
        <taxon>Nymphalidae</taxon>
        <taxon>Danainae</taxon>
        <taxon>Danaini</taxon>
        <taxon>Danaina</taxon>
        <taxon>Danaus</taxon>
        <taxon>Anosia</taxon>
    </lineage>
</organism>
<dbReference type="EMBL" id="CAKASE010000053">
    <property type="protein sequence ID" value="CAG9565486.1"/>
    <property type="molecule type" value="Genomic_DNA"/>
</dbReference>
<dbReference type="Gene3D" id="1.20.890.10">
    <property type="entry name" value="cAMP-dependent protein kinase regulatory subunit, dimerization-anchoring domain"/>
    <property type="match status" value="1"/>
</dbReference>
<dbReference type="Gene3D" id="1.20.5.190">
    <property type="match status" value="1"/>
</dbReference>
<feature type="compositionally biased region" description="Low complexity" evidence="1">
    <location>
        <begin position="376"/>
        <end position="389"/>
    </location>
</feature>
<evidence type="ECO:0000256" key="1">
    <source>
        <dbReference type="SAM" id="MobiDB-lite"/>
    </source>
</evidence>
<dbReference type="SUPFAM" id="SSF47391">
    <property type="entry name" value="Dimerization-anchoring domain of cAMP-dependent PK regulatory subunit"/>
    <property type="match status" value="1"/>
</dbReference>
<evidence type="ECO:0000313" key="3">
    <source>
        <dbReference type="EMBL" id="CAG9565486.1"/>
    </source>
</evidence>
<dbReference type="InterPro" id="IPR000048">
    <property type="entry name" value="IQ_motif_EF-hand-BS"/>
</dbReference>
<accession>A0A8J2QUG9</accession>
<dbReference type="AlphaFoldDB" id="A0A8J2QUG9"/>
<proteinExistence type="predicted"/>
<dbReference type="SMART" id="SM00015">
    <property type="entry name" value="IQ"/>
    <property type="match status" value="2"/>
</dbReference>
<feature type="region of interest" description="Disordered" evidence="1">
    <location>
        <begin position="689"/>
        <end position="729"/>
    </location>
</feature>
<keyword evidence="4" id="KW-1185">Reference proteome</keyword>
<feature type="compositionally biased region" description="Basic and acidic residues" evidence="1">
    <location>
        <begin position="412"/>
        <end position="443"/>
    </location>
</feature>
<sequence length="785" mass="86532">MSRNSRYYTAPVPKMPPGLIELMDGLARDVLKNNPTDLYGFCSEHMKKLLQTRDSSEVKSEVKQSLTLEQKIAIVQKIINERAVLRREAYDKNTQITKAQTVENINIKEDCVKDSNTDNDVKNNVTDIPEQYIKDNVIQIDEVSLSGNKEHEITVGNVELSKDIPLSEAPKDDPVLVKDDDDKKEIIETINKTGPDAGADQNVSKGNGLKDDNAIHSAESDVSVIGIENNADADNSINLDNVNASAPVVVQSLIDETVKNNTEIVEQIVVAEEKKDDDKNNECNKNDIVNEIEAKEDIDIHDTSKDASKIDQNNDIVDDKQDVISISCESEALNSEKQGQADEIKNNDITSSEINNDSKNKTESLETELNLKPLTSINNDNSNENNINEKPLDNANELIKTEASTISADNNNEDKELKEPFDRENISDHKQNSLTNDDKDKNEQKLGNAVNETAMDLETAAITIQKVFRSFLFRNKTLSSDDATNVDINLLIEDKDQKDGNEILSGQSNKDRRSLGLSRIDSVLQTVNEEQSLSLSTDDSSTLSSAATIIQAHVRGFLVRNKLIGNKANSSTSGFDSDGHSIASLEIDNDGRKNKTVLNIHIVPEGGHFMSRDESMLTSIDLSVDGSPRDSVNLHPMGHDTSERRKLLKREDAIQSISPPSNNSGKHSEEVDSVKEILEQDTQAMNQNECNGIIDPNKSNTNESKEKLPEEKNDEIKNADALGSSKLGTSDFSLPSLASDEMDVVTPFTATDTDGESRIIHSGECHDVLLPTTVSRTDTSVVRGE</sequence>
<gene>
    <name evidence="3" type="ORF">DCHRY22_LOCUS6313</name>
</gene>
<dbReference type="Proteomes" id="UP000789524">
    <property type="component" value="Unassembled WGS sequence"/>
</dbReference>